<sequence length="181" mass="19625">MKKFLFAIGLISVLVLAGCGSSSSEEKSTSGSEETSSKEKKSDKNAVKEEILNVQMNMANTFRPQHSKIASYQTLVADGESTSEAIKTAGKEALAASEKAADLAESYKIKSDLPKEIKAQYEEALPSLQAYYAEVGKALNKNIENADFTTANEKFNTFQQKLDAVYKDAGLLATDLMAEFS</sequence>
<gene>
    <name evidence="3" type="ORF">P9989_11610</name>
</gene>
<accession>A0ABY8IWL5</accession>
<feature type="chain" id="PRO_5047313273" description="Lipoprotein" evidence="2">
    <location>
        <begin position="18"/>
        <end position="181"/>
    </location>
</feature>
<feature type="compositionally biased region" description="Basic and acidic residues" evidence="1">
    <location>
        <begin position="35"/>
        <end position="47"/>
    </location>
</feature>
<dbReference type="EMBL" id="CP121671">
    <property type="protein sequence ID" value="WFT73056.1"/>
    <property type="molecule type" value="Genomic_DNA"/>
</dbReference>
<protein>
    <recommendedName>
        <fullName evidence="5">Lipoprotein</fullName>
    </recommendedName>
</protein>
<feature type="signal peptide" evidence="2">
    <location>
        <begin position="1"/>
        <end position="17"/>
    </location>
</feature>
<reference evidence="3 4" key="1">
    <citation type="submission" date="2023-04" db="EMBL/GenBank/DDBJ databases">
        <title>Genome sequence of Halobacillus naozhouensis KACC 21980.</title>
        <authorList>
            <person name="Kim S."/>
            <person name="Heo J."/>
            <person name="Kwon S.-W."/>
        </authorList>
    </citation>
    <scope>NUCLEOTIDE SEQUENCE [LARGE SCALE GENOMIC DNA]</scope>
    <source>
        <strain evidence="3 4">KCTC 13234</strain>
    </source>
</reference>
<evidence type="ECO:0000256" key="1">
    <source>
        <dbReference type="SAM" id="MobiDB-lite"/>
    </source>
</evidence>
<evidence type="ECO:0000313" key="3">
    <source>
        <dbReference type="EMBL" id="WFT73056.1"/>
    </source>
</evidence>
<dbReference type="Proteomes" id="UP001221597">
    <property type="component" value="Chromosome"/>
</dbReference>
<evidence type="ECO:0008006" key="5">
    <source>
        <dbReference type="Google" id="ProtNLM"/>
    </source>
</evidence>
<dbReference type="RefSeq" id="WP_283075084.1">
    <property type="nucleotide sequence ID" value="NZ_CP121671.1"/>
</dbReference>
<proteinExistence type="predicted"/>
<name>A0ABY8IWL5_9BACI</name>
<organism evidence="3 4">
    <name type="scientific">Halobacillus naozhouensis</name>
    <dbReference type="NCBI Taxonomy" id="554880"/>
    <lineage>
        <taxon>Bacteria</taxon>
        <taxon>Bacillati</taxon>
        <taxon>Bacillota</taxon>
        <taxon>Bacilli</taxon>
        <taxon>Bacillales</taxon>
        <taxon>Bacillaceae</taxon>
        <taxon>Halobacillus</taxon>
    </lineage>
</organism>
<evidence type="ECO:0000313" key="4">
    <source>
        <dbReference type="Proteomes" id="UP001221597"/>
    </source>
</evidence>
<evidence type="ECO:0000256" key="2">
    <source>
        <dbReference type="SAM" id="SignalP"/>
    </source>
</evidence>
<keyword evidence="2" id="KW-0732">Signal</keyword>
<keyword evidence="4" id="KW-1185">Reference proteome</keyword>
<feature type="region of interest" description="Disordered" evidence="1">
    <location>
        <begin position="21"/>
        <end position="47"/>
    </location>
</feature>
<dbReference type="PROSITE" id="PS51257">
    <property type="entry name" value="PROKAR_LIPOPROTEIN"/>
    <property type="match status" value="1"/>
</dbReference>